<keyword evidence="6" id="KW-1185">Reference proteome</keyword>
<feature type="compositionally biased region" description="Basic and acidic residues" evidence="4">
    <location>
        <begin position="194"/>
        <end position="210"/>
    </location>
</feature>
<accession>A0A1Q9E859</accession>
<proteinExistence type="inferred from homology"/>
<name>A0A1Q9E859_SYMMI</name>
<evidence type="ECO:0000256" key="4">
    <source>
        <dbReference type="SAM" id="MobiDB-lite"/>
    </source>
</evidence>
<reference evidence="5 6" key="1">
    <citation type="submission" date="2016-02" db="EMBL/GenBank/DDBJ databases">
        <title>Genome analysis of coral dinoflagellate symbionts highlights evolutionary adaptations to a symbiotic lifestyle.</title>
        <authorList>
            <person name="Aranda M."/>
            <person name="Li Y."/>
            <person name="Liew Y.J."/>
            <person name="Baumgarten S."/>
            <person name="Simakov O."/>
            <person name="Wilson M."/>
            <person name="Piel J."/>
            <person name="Ashoor H."/>
            <person name="Bougouffa S."/>
            <person name="Bajic V.B."/>
            <person name="Ryu T."/>
            <person name="Ravasi T."/>
            <person name="Bayer T."/>
            <person name="Micklem G."/>
            <person name="Kim H."/>
            <person name="Bhak J."/>
            <person name="Lajeunesse T.C."/>
            <person name="Voolstra C.R."/>
        </authorList>
    </citation>
    <scope>NUCLEOTIDE SEQUENCE [LARGE SCALE GENOMIC DNA]</scope>
    <source>
        <strain evidence="5 6">CCMP2467</strain>
    </source>
</reference>
<feature type="compositionally biased region" description="Low complexity" evidence="4">
    <location>
        <begin position="158"/>
        <end position="174"/>
    </location>
</feature>
<comment type="similarity">
    <text evidence="1">Belongs to the glycosyltransferase 34 family.</text>
</comment>
<evidence type="ECO:0000256" key="2">
    <source>
        <dbReference type="ARBA" id="ARBA00022676"/>
    </source>
</evidence>
<dbReference type="Gene3D" id="3.90.550.10">
    <property type="entry name" value="Spore Coat Polysaccharide Biosynthesis Protein SpsA, Chain A"/>
    <property type="match status" value="1"/>
</dbReference>
<evidence type="ECO:0000256" key="3">
    <source>
        <dbReference type="ARBA" id="ARBA00022679"/>
    </source>
</evidence>
<feature type="region of interest" description="Disordered" evidence="4">
    <location>
        <begin position="158"/>
        <end position="210"/>
    </location>
</feature>
<protein>
    <submittedName>
        <fullName evidence="5">Uncharacterized protein</fullName>
    </submittedName>
</protein>
<dbReference type="EMBL" id="LSRX01000232">
    <property type="protein sequence ID" value="OLQ03607.1"/>
    <property type="molecule type" value="Genomic_DNA"/>
</dbReference>
<dbReference type="Proteomes" id="UP000186817">
    <property type="component" value="Unassembled WGS sequence"/>
</dbReference>
<gene>
    <name evidence="5" type="ORF">AK812_SmicGene13438</name>
</gene>
<dbReference type="GO" id="GO:0016757">
    <property type="term" value="F:glycosyltransferase activity"/>
    <property type="evidence" value="ECO:0007669"/>
    <property type="project" value="UniProtKB-KW"/>
</dbReference>
<dbReference type="GO" id="GO:0006487">
    <property type="term" value="P:protein N-linked glycosylation"/>
    <property type="evidence" value="ECO:0007669"/>
    <property type="project" value="TreeGrafter"/>
</dbReference>
<dbReference type="PANTHER" id="PTHR31306:SF4">
    <property type="entry name" value="ALPHA-1,2-GALACTOSYLTRANSFERASE"/>
    <property type="match status" value="1"/>
</dbReference>
<evidence type="ECO:0000313" key="6">
    <source>
        <dbReference type="Proteomes" id="UP000186817"/>
    </source>
</evidence>
<evidence type="ECO:0000256" key="1">
    <source>
        <dbReference type="ARBA" id="ARBA00005664"/>
    </source>
</evidence>
<feature type="region of interest" description="Disordered" evidence="4">
    <location>
        <begin position="222"/>
        <end position="269"/>
    </location>
</feature>
<evidence type="ECO:0000313" key="5">
    <source>
        <dbReference type="EMBL" id="OLQ03607.1"/>
    </source>
</evidence>
<sequence>MLTVAPDERERYLLETSRVDSQRPPAWGKIKLMEREVKSGKWDWVVWADCDTYFMNMSITVESVLFTYAGREESGELTLDPEVHMIVSEDSAMLNTGIFFVKGTRWAEQLFERVWGRDFGRNDEIVKINLRGSHSKQWDDWTQSHSKQWDDWTQSHSKQWDDWSSSQSHSKQWDNWSRNPSKEGQDDELMEASVDDRSQEGQKASFRRDVFGQKSYSEEAAAFGSGSSAASSKPLKEGKGLAAKSKPLKEGQGSAAESKPSKEGTPPLRAGRVCVDYHQTLQLNQETFIRPMWRDSILALKKAGWEVCIVSFVTPNNREERLQEIWGQLGEAKLTSEIKGLWTCKDRSGPNGKTRLAQELGCKAIIDDAPEILAEALEAGLVVFPITTKRERHEALKKAGVTVYRDLPSASEALLCRMIDPKDL</sequence>
<dbReference type="InterPro" id="IPR029044">
    <property type="entry name" value="Nucleotide-diphossugar_trans"/>
</dbReference>
<keyword evidence="2" id="KW-0328">Glycosyltransferase</keyword>
<feature type="compositionally biased region" description="Low complexity" evidence="4">
    <location>
        <begin position="222"/>
        <end position="232"/>
    </location>
</feature>
<dbReference type="AlphaFoldDB" id="A0A1Q9E859"/>
<dbReference type="PANTHER" id="PTHR31306">
    <property type="entry name" value="ALPHA-1,6-MANNOSYLTRANSFERASE MNN11-RELATED"/>
    <property type="match status" value="1"/>
</dbReference>
<keyword evidence="3" id="KW-0808">Transferase</keyword>
<dbReference type="OrthoDB" id="407658at2759"/>
<organism evidence="5 6">
    <name type="scientific">Symbiodinium microadriaticum</name>
    <name type="common">Dinoflagellate</name>
    <name type="synonym">Zooxanthella microadriatica</name>
    <dbReference type="NCBI Taxonomy" id="2951"/>
    <lineage>
        <taxon>Eukaryota</taxon>
        <taxon>Sar</taxon>
        <taxon>Alveolata</taxon>
        <taxon>Dinophyceae</taxon>
        <taxon>Suessiales</taxon>
        <taxon>Symbiodiniaceae</taxon>
        <taxon>Symbiodinium</taxon>
    </lineage>
</organism>
<dbReference type="InterPro" id="IPR008630">
    <property type="entry name" value="Glyco_trans_34"/>
</dbReference>
<dbReference type="GO" id="GO:0000139">
    <property type="term" value="C:Golgi membrane"/>
    <property type="evidence" value="ECO:0007669"/>
    <property type="project" value="TreeGrafter"/>
</dbReference>
<comment type="caution">
    <text evidence="5">The sequence shown here is derived from an EMBL/GenBank/DDBJ whole genome shotgun (WGS) entry which is preliminary data.</text>
</comment>